<dbReference type="AlphaFoldDB" id="A0ABD3M0Y1"/>
<feature type="region of interest" description="Disordered" evidence="3">
    <location>
        <begin position="75"/>
        <end position="112"/>
    </location>
</feature>
<feature type="compositionally biased region" description="Basic and acidic residues" evidence="3">
    <location>
        <begin position="75"/>
        <end position="87"/>
    </location>
</feature>
<evidence type="ECO:0000259" key="4">
    <source>
        <dbReference type="Pfam" id="PF01170"/>
    </source>
</evidence>
<keyword evidence="1" id="KW-0808">Transferase</keyword>
<keyword evidence="2" id="KW-0175">Coiled coil</keyword>
<dbReference type="GO" id="GO:0043527">
    <property type="term" value="C:tRNA methyltransferase complex"/>
    <property type="evidence" value="ECO:0007669"/>
    <property type="project" value="UniProtKB-ARBA"/>
</dbReference>
<evidence type="ECO:0000259" key="5">
    <source>
        <dbReference type="Pfam" id="PF02926"/>
    </source>
</evidence>
<protein>
    <submittedName>
        <fullName evidence="6">Uncharacterized protein</fullName>
    </submittedName>
</protein>
<accession>A0ABD3M0Y1</accession>
<comment type="caution">
    <text evidence="6">The sequence shown here is derived from an EMBL/GenBank/DDBJ whole genome shotgun (WGS) entry which is preliminary data.</text>
</comment>
<reference evidence="6 7" key="1">
    <citation type="submission" date="2024-10" db="EMBL/GenBank/DDBJ databases">
        <title>Updated reference genomes for cyclostephanoid diatoms.</title>
        <authorList>
            <person name="Roberts W.R."/>
            <person name="Alverson A.J."/>
        </authorList>
    </citation>
    <scope>NUCLEOTIDE SEQUENCE [LARGE SCALE GENOMIC DNA]</scope>
    <source>
        <strain evidence="6 7">AJA232-27</strain>
    </source>
</reference>
<gene>
    <name evidence="6" type="ORF">ACHAWU_004474</name>
</gene>
<dbReference type="Gene3D" id="3.30.2130.30">
    <property type="match status" value="1"/>
</dbReference>
<evidence type="ECO:0000256" key="3">
    <source>
        <dbReference type="SAM" id="MobiDB-lite"/>
    </source>
</evidence>
<dbReference type="EMBL" id="JALLBG020000255">
    <property type="protein sequence ID" value="KAL3757689.1"/>
    <property type="molecule type" value="Genomic_DNA"/>
</dbReference>
<dbReference type="Proteomes" id="UP001530293">
    <property type="component" value="Unassembled WGS sequence"/>
</dbReference>
<dbReference type="Pfam" id="PF02926">
    <property type="entry name" value="THUMP"/>
    <property type="match status" value="1"/>
</dbReference>
<feature type="domain" description="THUMP" evidence="5">
    <location>
        <begin position="654"/>
        <end position="702"/>
    </location>
</feature>
<dbReference type="Gene3D" id="3.40.50.150">
    <property type="entry name" value="Vaccinia Virus protein VP39"/>
    <property type="match status" value="2"/>
</dbReference>
<evidence type="ECO:0000256" key="2">
    <source>
        <dbReference type="SAM" id="Coils"/>
    </source>
</evidence>
<dbReference type="Pfam" id="PF01170">
    <property type="entry name" value="UPF0020"/>
    <property type="match status" value="1"/>
</dbReference>
<feature type="compositionally biased region" description="Basic and acidic residues" evidence="3">
    <location>
        <begin position="188"/>
        <end position="199"/>
    </location>
</feature>
<dbReference type="InterPro" id="IPR029063">
    <property type="entry name" value="SAM-dependent_MTases_sf"/>
</dbReference>
<organism evidence="6 7">
    <name type="scientific">Discostella pseudostelligera</name>
    <dbReference type="NCBI Taxonomy" id="259834"/>
    <lineage>
        <taxon>Eukaryota</taxon>
        <taxon>Sar</taxon>
        <taxon>Stramenopiles</taxon>
        <taxon>Ochrophyta</taxon>
        <taxon>Bacillariophyta</taxon>
        <taxon>Coscinodiscophyceae</taxon>
        <taxon>Thalassiosirophycidae</taxon>
        <taxon>Stephanodiscales</taxon>
        <taxon>Stephanodiscaceae</taxon>
        <taxon>Discostella</taxon>
    </lineage>
</organism>
<dbReference type="PANTHER" id="PTHR47313">
    <property type="entry name" value="RIBOSOMAL RNA LARGE SUBUNIT METHYLTRANSFERASE K/L"/>
    <property type="match status" value="1"/>
</dbReference>
<feature type="coiled-coil region" evidence="2">
    <location>
        <begin position="387"/>
        <end position="494"/>
    </location>
</feature>
<feature type="domain" description="Ribosomal RNA large subunit methyltransferase K/L-like methyltransferase" evidence="4">
    <location>
        <begin position="786"/>
        <end position="1027"/>
    </location>
</feature>
<dbReference type="PANTHER" id="PTHR47313:SF1">
    <property type="entry name" value="RIBOSOMAL RNA LARGE SUBUNIT METHYLTRANSFERASE K_L"/>
    <property type="match status" value="1"/>
</dbReference>
<feature type="region of interest" description="Disordered" evidence="3">
    <location>
        <begin position="184"/>
        <end position="204"/>
    </location>
</feature>
<feature type="compositionally biased region" description="Acidic residues" evidence="3">
    <location>
        <begin position="1"/>
        <end position="13"/>
    </location>
</feature>
<dbReference type="GO" id="GO:0032259">
    <property type="term" value="P:methylation"/>
    <property type="evidence" value="ECO:0007669"/>
    <property type="project" value="UniProtKB-KW"/>
</dbReference>
<keyword evidence="7" id="KW-1185">Reference proteome</keyword>
<dbReference type="GO" id="GO:0008173">
    <property type="term" value="F:RNA methyltransferase activity"/>
    <property type="evidence" value="ECO:0007669"/>
    <property type="project" value="UniProtKB-ARBA"/>
</dbReference>
<name>A0ABD3M0Y1_9STRA</name>
<dbReference type="CDD" id="cd11715">
    <property type="entry name" value="THUMP_AdoMetMT"/>
    <property type="match status" value="1"/>
</dbReference>
<proteinExistence type="predicted"/>
<evidence type="ECO:0000313" key="6">
    <source>
        <dbReference type="EMBL" id="KAL3757689.1"/>
    </source>
</evidence>
<dbReference type="InterPro" id="IPR000241">
    <property type="entry name" value="RlmKL-like_Mtase"/>
</dbReference>
<dbReference type="InterPro" id="IPR004114">
    <property type="entry name" value="THUMP_dom"/>
</dbReference>
<evidence type="ECO:0000256" key="1">
    <source>
        <dbReference type="ARBA" id="ARBA00022603"/>
    </source>
</evidence>
<evidence type="ECO:0000313" key="7">
    <source>
        <dbReference type="Proteomes" id="UP001530293"/>
    </source>
</evidence>
<dbReference type="SUPFAM" id="SSF53335">
    <property type="entry name" value="S-adenosyl-L-methionine-dependent methyltransferases"/>
    <property type="match status" value="1"/>
</dbReference>
<feature type="region of interest" description="Disordered" evidence="3">
    <location>
        <begin position="1"/>
        <end position="24"/>
    </location>
</feature>
<feature type="compositionally biased region" description="Polar residues" evidence="3">
    <location>
        <begin position="89"/>
        <end position="104"/>
    </location>
</feature>
<keyword evidence="1" id="KW-0489">Methyltransferase</keyword>
<sequence length="1046" mass="117476">MTSLFDDSDDELSDFGMSSECGDADDDVTTFTVATVLANRKEQSNRRDTITRIMPTITIHDSDKYAIPTTVQKARMDHNHQQEERRAQLRTSESLLGDSPTNSENGDDIRYRRNRHKESIFRAPSLDGRIDNELQNNSTTILRKIAPASQIEAAHGVGLDYSREQADQSNNRRNSSVMSMSTYATHRSVPDIHRSKSQDKPIPTTRGANVKAIVTSALKIVADGLAPLVVESWDVDEPRNLSGKKHGIDDEKENHDNRLKNRRKSFNIRAEMTLLQDLVQEKTDECAKLRQVSALYALFHEMFMVKCRLFLIHMPSYCAILQELEETQALVQNVQNENAIVLQSKAILESRLEVARDAESVANARVESLSTQLQELQSVLVVERTNKEASDRVVKEHEIELNQLRDENINLMKEVKSREILQSDIDKMRSELQAIRKSENERIKKSKLVEAELQEANEALAAANAAVAKSEASMTSLQLAMEELKQKNLDILAQTRKQNETPAKEFMEWDEASEGIEIEMNRATPRSSNIDNINSLGAEDSNGSLSDHVTKIPLLAVLQRTPDSSSRHLSYAYSTPSVSAANDDQPHLEMRQSACSLCFRPPKPNGIIKSCQCGKDDCYKWAHATCLLYRKSVSTWLLTLSVSTVYASKVPKELCHGHFSALSVKNALVDAVRDLRDDGDRPNVDVGDPDVPLVVFLKGRKAADDGSNRRNVRSRRESYGTIYDEEEEVVADVDLYRCLHSGGSLHRRGYRVDNLDIADEDDGNHWGENIRHSRHQQHATFEAPIHRAAMKESLAAGLLLEAGWDKLISAAKNDGKGATLVDPMTGSGTFPTEAAMIACDMAPGLSRIASWRGSEDGRTNPHRYPPCVRWKNFCNVKEWDELLSDATLRFKSGMKWARSSSEYVPNNVRILCNEKNPRAVSLAKSSIRNAGVGTIVSLTEGDCIDWTLGGEDSTNVRQVGVGRTIFVCNPPWGLRLTEDIDESWVSLREFLRREAHGCESWVLSGNKDLTKILRMKKSRSVVVKTADEDLRWLQYHIFQKREVTAQ</sequence>